<reference evidence="2 3" key="1">
    <citation type="submission" date="2021-01" db="EMBL/GenBank/DDBJ databases">
        <title>Whole genome shotgun sequence of Plantactinospora endophytica NBRC 110450.</title>
        <authorList>
            <person name="Komaki H."/>
            <person name="Tamura T."/>
        </authorList>
    </citation>
    <scope>NUCLEOTIDE SEQUENCE [LARGE SCALE GENOMIC DNA]</scope>
    <source>
        <strain evidence="2 3">NBRC 110450</strain>
    </source>
</reference>
<dbReference type="Pfam" id="PF05331">
    <property type="entry name" value="DUF742"/>
    <property type="match status" value="1"/>
</dbReference>
<feature type="compositionally biased region" description="Basic and acidic residues" evidence="1">
    <location>
        <begin position="1"/>
        <end position="23"/>
    </location>
</feature>
<evidence type="ECO:0000313" key="2">
    <source>
        <dbReference type="EMBL" id="GIG85356.1"/>
    </source>
</evidence>
<evidence type="ECO:0000256" key="1">
    <source>
        <dbReference type="SAM" id="MobiDB-lite"/>
    </source>
</evidence>
<feature type="region of interest" description="Disordered" evidence="1">
    <location>
        <begin position="1"/>
        <end position="38"/>
    </location>
</feature>
<sequence>MTERSEGIGEPGRRPAGGERSESPEPEPETAPEILSTVRIRPYLQAALAEEEAEPEADTGELPTVAPVPTGLRPFVLTSGRVAGADPAIGLETQVTARIDGMSWTSPPVDRLSSELQEIVALCVEPMSVAEISARLRMHLGVTKILVGDLRAAGHLDVHVCAVEDAHDPDLIMRVIDGLRAIS</sequence>
<accession>A0ABQ4DSD6</accession>
<comment type="caution">
    <text evidence="2">The sequence shown here is derived from an EMBL/GenBank/DDBJ whole genome shotgun (WGS) entry which is preliminary data.</text>
</comment>
<evidence type="ECO:0008006" key="4">
    <source>
        <dbReference type="Google" id="ProtNLM"/>
    </source>
</evidence>
<gene>
    <name evidence="2" type="ORF">Pen02_02920</name>
</gene>
<evidence type="ECO:0000313" key="3">
    <source>
        <dbReference type="Proteomes" id="UP000646749"/>
    </source>
</evidence>
<dbReference type="PANTHER" id="PTHR36221:SF1">
    <property type="entry name" value="DUF742 DOMAIN-CONTAINING PROTEIN"/>
    <property type="match status" value="1"/>
</dbReference>
<dbReference type="InterPro" id="IPR007995">
    <property type="entry name" value="DUF742"/>
</dbReference>
<dbReference type="RefSeq" id="WP_203864033.1">
    <property type="nucleotide sequence ID" value="NZ_BONW01000001.1"/>
</dbReference>
<proteinExistence type="predicted"/>
<dbReference type="Proteomes" id="UP000646749">
    <property type="component" value="Unassembled WGS sequence"/>
</dbReference>
<dbReference type="PANTHER" id="PTHR36221">
    <property type="entry name" value="DUF742 DOMAIN-CONTAINING PROTEIN"/>
    <property type="match status" value="1"/>
</dbReference>
<organism evidence="2 3">
    <name type="scientific">Plantactinospora endophytica</name>
    <dbReference type="NCBI Taxonomy" id="673535"/>
    <lineage>
        <taxon>Bacteria</taxon>
        <taxon>Bacillati</taxon>
        <taxon>Actinomycetota</taxon>
        <taxon>Actinomycetes</taxon>
        <taxon>Micromonosporales</taxon>
        <taxon>Micromonosporaceae</taxon>
        <taxon>Plantactinospora</taxon>
    </lineage>
</organism>
<keyword evidence="3" id="KW-1185">Reference proteome</keyword>
<dbReference type="EMBL" id="BONW01000001">
    <property type="protein sequence ID" value="GIG85356.1"/>
    <property type="molecule type" value="Genomic_DNA"/>
</dbReference>
<name>A0ABQ4DSD6_9ACTN</name>
<protein>
    <recommendedName>
        <fullName evidence="4">DUF742 domain-containing protein</fullName>
    </recommendedName>
</protein>